<comment type="subcellular location">
    <subcellularLocation>
        <location evidence="1">Cytoplasm</location>
        <location evidence="1">Cytosol</location>
    </subcellularLocation>
</comment>
<evidence type="ECO:0000313" key="12">
    <source>
        <dbReference type="Proteomes" id="UP000193067"/>
    </source>
</evidence>
<evidence type="ECO:0000313" key="11">
    <source>
        <dbReference type="EMBL" id="OSC98718.1"/>
    </source>
</evidence>
<dbReference type="Gene3D" id="3.40.50.10470">
    <property type="entry name" value="Translation initiation factor eif-2b, domain 2"/>
    <property type="match status" value="1"/>
</dbReference>
<accession>A0A1Y2IC49</accession>
<feature type="compositionally biased region" description="Low complexity" evidence="10">
    <location>
        <begin position="84"/>
        <end position="95"/>
    </location>
</feature>
<dbReference type="AlphaFoldDB" id="A0A1Y2IC49"/>
<dbReference type="EMBL" id="KZ084135">
    <property type="protein sequence ID" value="OSC98718.1"/>
    <property type="molecule type" value="Genomic_DNA"/>
</dbReference>
<evidence type="ECO:0000256" key="2">
    <source>
        <dbReference type="ARBA" id="ARBA00007251"/>
    </source>
</evidence>
<dbReference type="SUPFAM" id="SSF100950">
    <property type="entry name" value="NagB/RpiA/CoA transferase-like"/>
    <property type="match status" value="1"/>
</dbReference>
<dbReference type="Pfam" id="PF01008">
    <property type="entry name" value="IF-2B"/>
    <property type="match status" value="1"/>
</dbReference>
<dbReference type="GO" id="GO:0005829">
    <property type="term" value="C:cytosol"/>
    <property type="evidence" value="ECO:0007669"/>
    <property type="project" value="UniProtKB-SubCell"/>
</dbReference>
<evidence type="ECO:0000256" key="4">
    <source>
        <dbReference type="ARBA" id="ARBA00022540"/>
    </source>
</evidence>
<gene>
    <name evidence="11" type="ORF">PYCCODRAFT_1396634</name>
</gene>
<dbReference type="Proteomes" id="UP000193067">
    <property type="component" value="Unassembled WGS sequence"/>
</dbReference>
<proteinExistence type="inferred from homology"/>
<protein>
    <recommendedName>
        <fullName evidence="6">Translation initiation factor eIF2B subunit delta</fullName>
    </recommendedName>
    <alternativeName>
        <fullName evidence="7">eIF2B GDP-GTP exchange factor subunit delta</fullName>
    </alternativeName>
</protein>
<evidence type="ECO:0000256" key="5">
    <source>
        <dbReference type="ARBA" id="ARBA00022917"/>
    </source>
</evidence>
<reference evidence="11 12" key="1">
    <citation type="journal article" date="2015" name="Biotechnol. Biofuels">
        <title>Enhanced degradation of softwood versus hardwood by the white-rot fungus Pycnoporus coccineus.</title>
        <authorList>
            <person name="Couturier M."/>
            <person name="Navarro D."/>
            <person name="Chevret D."/>
            <person name="Henrissat B."/>
            <person name="Piumi F."/>
            <person name="Ruiz-Duenas F.J."/>
            <person name="Martinez A.T."/>
            <person name="Grigoriev I.V."/>
            <person name="Riley R."/>
            <person name="Lipzen A."/>
            <person name="Berrin J.G."/>
            <person name="Master E.R."/>
            <person name="Rosso M.N."/>
        </authorList>
    </citation>
    <scope>NUCLEOTIDE SEQUENCE [LARGE SCALE GENOMIC DNA]</scope>
    <source>
        <strain evidence="11 12">BRFM310</strain>
    </source>
</reference>
<keyword evidence="3" id="KW-0963">Cytoplasm</keyword>
<evidence type="ECO:0000256" key="10">
    <source>
        <dbReference type="SAM" id="MobiDB-lite"/>
    </source>
</evidence>
<keyword evidence="12" id="KW-1185">Reference proteome</keyword>
<dbReference type="OrthoDB" id="10254737at2759"/>
<evidence type="ECO:0000256" key="1">
    <source>
        <dbReference type="ARBA" id="ARBA00004514"/>
    </source>
</evidence>
<comment type="subunit">
    <text evidence="8">Component of the translation initiation factor 2B (eIF2B) complex which is a heterodecamer of two sets of five different subunits: alpha, beta, gamma, delta and epsilon. Subunits alpha, beta and delta comprise a regulatory subcomplex and subunits epsilon and gamma comprise a catalytic subcomplex. Within the complex, the hexameric regulatory complex resides at the center, with the two heterodimeric catalytic subcomplexes bound on opposite sides.</text>
</comment>
<dbReference type="GO" id="GO:0003743">
    <property type="term" value="F:translation initiation factor activity"/>
    <property type="evidence" value="ECO:0007669"/>
    <property type="project" value="UniProtKB-KW"/>
</dbReference>
<feature type="compositionally biased region" description="Low complexity" evidence="10">
    <location>
        <begin position="21"/>
        <end position="30"/>
    </location>
</feature>
<feature type="compositionally biased region" description="Basic and acidic residues" evidence="10">
    <location>
        <begin position="32"/>
        <end position="44"/>
    </location>
</feature>
<dbReference type="PANTHER" id="PTHR10233">
    <property type="entry name" value="TRANSLATION INITIATION FACTOR EIF-2B"/>
    <property type="match status" value="1"/>
</dbReference>
<evidence type="ECO:0000256" key="7">
    <source>
        <dbReference type="ARBA" id="ARBA00044356"/>
    </source>
</evidence>
<feature type="compositionally biased region" description="Low complexity" evidence="10">
    <location>
        <begin position="46"/>
        <end position="76"/>
    </location>
</feature>
<comment type="similarity">
    <text evidence="2 9">Belongs to the eIF-2B alpha/beta/delta subunits family.</text>
</comment>
<dbReference type="STRING" id="1353009.A0A1Y2IC49"/>
<sequence>MVPAPMLDVHPPVGAPNGEASSSQQKSQKQMTKAERRELQERQRAAKAAKAAANGAPSKPAAKPKESAPSGSAAKPKPNRVSDAQARPAAPAAARAAEKAKAGQAAATTDAMARTQARGLLIFSHFGLPKPVSAAKGDIHPAIVRLALQFSTFKITGANARCIATLTAFKTIIQDYVTPPNHTLSRHLMTYLSPQISHLVAARPMSVTMGNAIRQLKLEISGTDPDLPEQDAKDALCRKIDTYMRERILIADQVIQETASSKIKDGDVILTYARSSVVEKVLLDAHASGRDFSVIVVDSRPMLEGKRLAAVLSEAGIQCTYLLLPALGSVISEVSTVLVGAHSIHTNGAVYSRAGTALVAMMAKRHSVPVVVCCETYKFSETIQLDSFSKNELAPVGDLFSSFPNTKPRESLTLENQPNLEILNPLYDLTPPTCITAVVTEVGVIPPNSISSIPVALGRLL</sequence>
<organism evidence="11 12">
    <name type="scientific">Trametes coccinea (strain BRFM310)</name>
    <name type="common">Pycnoporus coccineus</name>
    <dbReference type="NCBI Taxonomy" id="1353009"/>
    <lineage>
        <taxon>Eukaryota</taxon>
        <taxon>Fungi</taxon>
        <taxon>Dikarya</taxon>
        <taxon>Basidiomycota</taxon>
        <taxon>Agaricomycotina</taxon>
        <taxon>Agaricomycetes</taxon>
        <taxon>Polyporales</taxon>
        <taxon>Polyporaceae</taxon>
        <taxon>Trametes</taxon>
    </lineage>
</organism>
<dbReference type="PANTHER" id="PTHR10233:SF14">
    <property type="entry name" value="TRANSLATION INITIATION FACTOR EIF-2B SUBUNIT DELTA"/>
    <property type="match status" value="1"/>
</dbReference>
<evidence type="ECO:0000256" key="8">
    <source>
        <dbReference type="ARBA" id="ARBA00046432"/>
    </source>
</evidence>
<feature type="region of interest" description="Disordered" evidence="10">
    <location>
        <begin position="1"/>
        <end position="101"/>
    </location>
</feature>
<name>A0A1Y2IC49_TRAC3</name>
<evidence type="ECO:0000256" key="3">
    <source>
        <dbReference type="ARBA" id="ARBA00022490"/>
    </source>
</evidence>
<keyword evidence="4 11" id="KW-0396">Initiation factor</keyword>
<dbReference type="InterPro" id="IPR037171">
    <property type="entry name" value="NagB/RpiA_transferase-like"/>
</dbReference>
<evidence type="ECO:0000256" key="9">
    <source>
        <dbReference type="RuleBase" id="RU003814"/>
    </source>
</evidence>
<evidence type="ECO:0000256" key="6">
    <source>
        <dbReference type="ARBA" id="ARBA00044147"/>
    </source>
</evidence>
<dbReference type="InterPro" id="IPR000649">
    <property type="entry name" value="IF-2B-related"/>
</dbReference>
<dbReference type="InterPro" id="IPR042529">
    <property type="entry name" value="IF_2B-like_C"/>
</dbReference>
<keyword evidence="5" id="KW-0648">Protein biosynthesis</keyword>